<dbReference type="EMBL" id="CM000613">
    <property type="protein sequence ID" value="EEC47745.1"/>
    <property type="molecule type" value="Genomic_DNA"/>
</dbReference>
<dbReference type="Proteomes" id="UP000000759">
    <property type="component" value="Chromosome 10"/>
</dbReference>
<dbReference type="OrthoDB" id="20772at2759"/>
<dbReference type="InParanoid" id="B7G1U1"/>
<dbReference type="AlphaFoldDB" id="B7G1U1"/>
<dbReference type="RefSeq" id="XP_002181093.1">
    <property type="nucleotide sequence ID" value="XM_002181057.1"/>
</dbReference>
<dbReference type="PaxDb" id="2850-Phatr13028"/>
<dbReference type="STRING" id="556484.B7G1U1"/>
<feature type="non-terminal residue" evidence="2">
    <location>
        <position position="1"/>
    </location>
</feature>
<evidence type="ECO:0000313" key="2">
    <source>
        <dbReference type="EMBL" id="EEC47745.1"/>
    </source>
</evidence>
<evidence type="ECO:0000313" key="3">
    <source>
        <dbReference type="Proteomes" id="UP000000759"/>
    </source>
</evidence>
<reference evidence="2 3" key="1">
    <citation type="journal article" date="2008" name="Nature">
        <title>The Phaeodactylum genome reveals the evolutionary history of diatom genomes.</title>
        <authorList>
            <person name="Bowler C."/>
            <person name="Allen A.E."/>
            <person name="Badger J.H."/>
            <person name="Grimwood J."/>
            <person name="Jabbari K."/>
            <person name="Kuo A."/>
            <person name="Maheswari U."/>
            <person name="Martens C."/>
            <person name="Maumus F."/>
            <person name="Otillar R.P."/>
            <person name="Rayko E."/>
            <person name="Salamov A."/>
            <person name="Vandepoele K."/>
            <person name="Beszteri B."/>
            <person name="Gruber A."/>
            <person name="Heijde M."/>
            <person name="Katinka M."/>
            <person name="Mock T."/>
            <person name="Valentin K."/>
            <person name="Verret F."/>
            <person name="Berges J.A."/>
            <person name="Brownlee C."/>
            <person name="Cadoret J.P."/>
            <person name="Chiovitti A."/>
            <person name="Choi C.J."/>
            <person name="Coesel S."/>
            <person name="De Martino A."/>
            <person name="Detter J.C."/>
            <person name="Durkin C."/>
            <person name="Falciatore A."/>
            <person name="Fournet J."/>
            <person name="Haruta M."/>
            <person name="Huysman M.J."/>
            <person name="Jenkins B.D."/>
            <person name="Jiroutova K."/>
            <person name="Jorgensen R.E."/>
            <person name="Joubert Y."/>
            <person name="Kaplan A."/>
            <person name="Kroger N."/>
            <person name="Kroth P.G."/>
            <person name="La Roche J."/>
            <person name="Lindquist E."/>
            <person name="Lommer M."/>
            <person name="Martin-Jezequel V."/>
            <person name="Lopez P.J."/>
            <person name="Lucas S."/>
            <person name="Mangogna M."/>
            <person name="McGinnis K."/>
            <person name="Medlin L.K."/>
            <person name="Montsant A."/>
            <person name="Oudot-Le Secq M.P."/>
            <person name="Napoli C."/>
            <person name="Obornik M."/>
            <person name="Parker M.S."/>
            <person name="Petit J.L."/>
            <person name="Porcel B.M."/>
            <person name="Poulsen N."/>
            <person name="Robison M."/>
            <person name="Rychlewski L."/>
            <person name="Rynearson T.A."/>
            <person name="Schmutz J."/>
            <person name="Shapiro H."/>
            <person name="Siaut M."/>
            <person name="Stanley M."/>
            <person name="Sussman M.R."/>
            <person name="Taylor A.R."/>
            <person name="Vardi A."/>
            <person name="von Dassow P."/>
            <person name="Vyverman W."/>
            <person name="Willis A."/>
            <person name="Wyrwicz L.S."/>
            <person name="Rokhsar D.S."/>
            <person name="Weissenbach J."/>
            <person name="Armbrust E.V."/>
            <person name="Green B.R."/>
            <person name="Van de Peer Y."/>
            <person name="Grigoriev I.V."/>
        </authorList>
    </citation>
    <scope>NUCLEOTIDE SEQUENCE [LARGE SCALE GENOMIC DNA]</scope>
    <source>
        <strain evidence="2 3">CCAP 1055/1</strain>
    </source>
</reference>
<dbReference type="PANTHER" id="PTHR23099">
    <property type="entry name" value="TRANSCRIPTIONAL REGULATOR"/>
    <property type="match status" value="1"/>
</dbReference>
<dbReference type="InterPro" id="IPR006640">
    <property type="entry name" value="SprT-like_domain"/>
</dbReference>
<proteinExistence type="predicted"/>
<dbReference type="GO" id="GO:0005634">
    <property type="term" value="C:nucleus"/>
    <property type="evidence" value="ECO:0007669"/>
    <property type="project" value="TreeGrafter"/>
</dbReference>
<protein>
    <recommendedName>
        <fullName evidence="1">SprT-like domain-containing protein</fullName>
    </recommendedName>
</protein>
<dbReference type="GO" id="GO:0006950">
    <property type="term" value="P:response to stress"/>
    <property type="evidence" value="ECO:0007669"/>
    <property type="project" value="UniProtKB-ARBA"/>
</dbReference>
<dbReference type="HOGENOM" id="CLU_388567_0_0_1"/>
<dbReference type="SMART" id="SM00731">
    <property type="entry name" value="SprT"/>
    <property type="match status" value="1"/>
</dbReference>
<feature type="non-terminal residue" evidence="2">
    <location>
        <position position="197"/>
    </location>
</feature>
<dbReference type="PANTHER" id="PTHR23099:SF0">
    <property type="entry name" value="GERM CELL NUCLEAR ACIDIC PROTEIN"/>
    <property type="match status" value="1"/>
</dbReference>
<dbReference type="Pfam" id="PF10263">
    <property type="entry name" value="SprT-like"/>
    <property type="match status" value="1"/>
</dbReference>
<dbReference type="GeneID" id="7201872"/>
<reference evidence="3" key="2">
    <citation type="submission" date="2008-08" db="EMBL/GenBank/DDBJ databases">
        <authorList>
            <consortium name="Diatom Consortium"/>
            <person name="Grigoriev I."/>
            <person name="Grimwood J."/>
            <person name="Kuo A."/>
            <person name="Otillar R.P."/>
            <person name="Salamov A."/>
            <person name="Detter J.C."/>
            <person name="Lindquist E."/>
            <person name="Shapiro H."/>
            <person name="Lucas S."/>
            <person name="Glavina del Rio T."/>
            <person name="Pitluck S."/>
            <person name="Rokhsar D."/>
            <person name="Bowler C."/>
        </authorList>
    </citation>
    <scope>GENOME REANNOTATION</scope>
    <source>
        <strain evidence="3">CCAP 1055/1</strain>
    </source>
</reference>
<evidence type="ECO:0000259" key="1">
    <source>
        <dbReference type="SMART" id="SM00731"/>
    </source>
</evidence>
<organism evidence="2 3">
    <name type="scientific">Phaeodactylum tricornutum (strain CCAP 1055/1)</name>
    <dbReference type="NCBI Taxonomy" id="556484"/>
    <lineage>
        <taxon>Eukaryota</taxon>
        <taxon>Sar</taxon>
        <taxon>Stramenopiles</taxon>
        <taxon>Ochrophyta</taxon>
        <taxon>Bacillariophyta</taxon>
        <taxon>Bacillariophyceae</taxon>
        <taxon>Bacillariophycidae</taxon>
        <taxon>Naviculales</taxon>
        <taxon>Phaeodactylaceae</taxon>
        <taxon>Phaeodactylum</taxon>
    </lineage>
</organism>
<gene>
    <name evidence="2" type="ORF">PHATRDRAFT_13028</name>
</gene>
<dbReference type="eggNOG" id="KOG3854">
    <property type="taxonomic scope" value="Eukaryota"/>
</dbReference>
<feature type="domain" description="SprT-like" evidence="1">
    <location>
        <begin position="8"/>
        <end position="174"/>
    </location>
</feature>
<dbReference type="KEGG" id="pti:PHATRDRAFT_13028"/>
<name>B7G1U1_PHATC</name>
<accession>B7G1U1</accession>
<sequence>AISRATFRRIRASLAQTNFEKFDRDAFHDLLLSEVTLSWSNKLRTTAGLTRMRKTTRQGSPTKYTAVIELSTKVIDNPFRLSSTLMHEMCHAAAWVVDHVAKPPHGKCFKKWAKHAMSSFPDIMVTTTHDYEIQYKYAWACTTPKCGVIIRRHSRSVDPFKQVCGRCKGALMEIEVPDELPSAYNIFVKEKSQRVRQ</sequence>
<keyword evidence="3" id="KW-1185">Reference proteome</keyword>